<gene>
    <name evidence="1" type="ORF">BDN72DRAFT_907080</name>
</gene>
<sequence length="196" mass="22442">MYDLYSNTTPLLYPNILLNPDDLPCMQFLNQWGNNILCHKAEGRAYDKTQYLCRVRGHVLRDELSLQSDAHGYNGILVLQPSENPQLAKFFMDGVDTLVRIQKTLDIPEGQLINVIQSVGGLLRFTLIAMRMSYGYPFQVKDNQGDFITLKEDELSFGGLEVDVVFNFYNVRLVVPGEREPKIQMVARLLEIQKLL</sequence>
<proteinExistence type="predicted"/>
<keyword evidence="2" id="KW-1185">Reference proteome</keyword>
<dbReference type="EMBL" id="ML209643">
    <property type="protein sequence ID" value="TFK58098.1"/>
    <property type="molecule type" value="Genomic_DNA"/>
</dbReference>
<evidence type="ECO:0000313" key="2">
    <source>
        <dbReference type="Proteomes" id="UP000308600"/>
    </source>
</evidence>
<evidence type="ECO:0000313" key="1">
    <source>
        <dbReference type="EMBL" id="TFK58098.1"/>
    </source>
</evidence>
<name>A0ACD2ZX66_9AGAR</name>
<reference evidence="1 2" key="1">
    <citation type="journal article" date="2019" name="Nat. Ecol. Evol.">
        <title>Megaphylogeny resolves global patterns of mushroom evolution.</title>
        <authorList>
            <person name="Varga T."/>
            <person name="Krizsan K."/>
            <person name="Foldi C."/>
            <person name="Dima B."/>
            <person name="Sanchez-Garcia M."/>
            <person name="Sanchez-Ramirez S."/>
            <person name="Szollosi G.J."/>
            <person name="Szarkandi J.G."/>
            <person name="Papp V."/>
            <person name="Albert L."/>
            <person name="Andreopoulos W."/>
            <person name="Angelini C."/>
            <person name="Antonin V."/>
            <person name="Barry K.W."/>
            <person name="Bougher N.L."/>
            <person name="Buchanan P."/>
            <person name="Buyck B."/>
            <person name="Bense V."/>
            <person name="Catcheside P."/>
            <person name="Chovatia M."/>
            <person name="Cooper J."/>
            <person name="Damon W."/>
            <person name="Desjardin D."/>
            <person name="Finy P."/>
            <person name="Geml J."/>
            <person name="Haridas S."/>
            <person name="Hughes K."/>
            <person name="Justo A."/>
            <person name="Karasinski D."/>
            <person name="Kautmanova I."/>
            <person name="Kiss B."/>
            <person name="Kocsube S."/>
            <person name="Kotiranta H."/>
            <person name="LaButti K.M."/>
            <person name="Lechner B.E."/>
            <person name="Liimatainen K."/>
            <person name="Lipzen A."/>
            <person name="Lukacs Z."/>
            <person name="Mihaltcheva S."/>
            <person name="Morgado L.N."/>
            <person name="Niskanen T."/>
            <person name="Noordeloos M.E."/>
            <person name="Ohm R.A."/>
            <person name="Ortiz-Santana B."/>
            <person name="Ovrebo C."/>
            <person name="Racz N."/>
            <person name="Riley R."/>
            <person name="Savchenko A."/>
            <person name="Shiryaev A."/>
            <person name="Soop K."/>
            <person name="Spirin V."/>
            <person name="Szebenyi C."/>
            <person name="Tomsovsky M."/>
            <person name="Tulloss R.E."/>
            <person name="Uehling J."/>
            <person name="Grigoriev I.V."/>
            <person name="Vagvolgyi C."/>
            <person name="Papp T."/>
            <person name="Martin F.M."/>
            <person name="Miettinen O."/>
            <person name="Hibbett D.S."/>
            <person name="Nagy L.G."/>
        </authorList>
    </citation>
    <scope>NUCLEOTIDE SEQUENCE [LARGE SCALE GENOMIC DNA]</scope>
    <source>
        <strain evidence="1 2">NL-1719</strain>
    </source>
</reference>
<accession>A0ACD2ZX66</accession>
<protein>
    <submittedName>
        <fullName evidence="1">Uncharacterized protein</fullName>
    </submittedName>
</protein>
<dbReference type="Proteomes" id="UP000308600">
    <property type="component" value="Unassembled WGS sequence"/>
</dbReference>
<organism evidence="1 2">
    <name type="scientific">Pluteus cervinus</name>
    <dbReference type="NCBI Taxonomy" id="181527"/>
    <lineage>
        <taxon>Eukaryota</taxon>
        <taxon>Fungi</taxon>
        <taxon>Dikarya</taxon>
        <taxon>Basidiomycota</taxon>
        <taxon>Agaricomycotina</taxon>
        <taxon>Agaricomycetes</taxon>
        <taxon>Agaricomycetidae</taxon>
        <taxon>Agaricales</taxon>
        <taxon>Pluteineae</taxon>
        <taxon>Pluteaceae</taxon>
        <taxon>Pluteus</taxon>
    </lineage>
</organism>